<sequence length="137" mass="15455">MPYELYKFLKLGPLKKTKEIFTTADASIVPVVGIPENILVRIGELVIPADFHVIKSTKGEKVERPSTSRKAILENYGESKIKGRSSNEKGMRNSPTQSKGEKKKIPLNIEKKKKKKKKEPDEGSTQKKRALKCLTFD</sequence>
<accession>A0ABU6YV41</accession>
<feature type="compositionally biased region" description="Basic and acidic residues" evidence="1">
    <location>
        <begin position="77"/>
        <end position="91"/>
    </location>
</feature>
<evidence type="ECO:0000313" key="2">
    <source>
        <dbReference type="EMBL" id="MED6213849.1"/>
    </source>
</evidence>
<proteinExistence type="predicted"/>
<evidence type="ECO:0000256" key="1">
    <source>
        <dbReference type="SAM" id="MobiDB-lite"/>
    </source>
</evidence>
<protein>
    <submittedName>
        <fullName evidence="2">Uncharacterized protein</fullName>
    </submittedName>
</protein>
<gene>
    <name evidence="2" type="ORF">PIB30_097374</name>
</gene>
<reference evidence="2 3" key="1">
    <citation type="journal article" date="2023" name="Plants (Basel)">
        <title>Bridging the Gap: Combining Genomics and Transcriptomics Approaches to Understand Stylosanthes scabra, an Orphan Legume from the Brazilian Caatinga.</title>
        <authorList>
            <person name="Ferreira-Neto J.R.C."/>
            <person name="da Silva M.D."/>
            <person name="Binneck E."/>
            <person name="de Melo N.F."/>
            <person name="da Silva R.H."/>
            <person name="de Melo A.L.T.M."/>
            <person name="Pandolfi V."/>
            <person name="Bustamante F.O."/>
            <person name="Brasileiro-Vidal A.C."/>
            <person name="Benko-Iseppon A.M."/>
        </authorList>
    </citation>
    <scope>NUCLEOTIDE SEQUENCE [LARGE SCALE GENOMIC DNA]</scope>
    <source>
        <tissue evidence="2">Leaves</tissue>
    </source>
</reference>
<name>A0ABU6YV41_9FABA</name>
<feature type="region of interest" description="Disordered" evidence="1">
    <location>
        <begin position="58"/>
        <end position="137"/>
    </location>
</feature>
<organism evidence="2 3">
    <name type="scientific">Stylosanthes scabra</name>
    <dbReference type="NCBI Taxonomy" id="79078"/>
    <lineage>
        <taxon>Eukaryota</taxon>
        <taxon>Viridiplantae</taxon>
        <taxon>Streptophyta</taxon>
        <taxon>Embryophyta</taxon>
        <taxon>Tracheophyta</taxon>
        <taxon>Spermatophyta</taxon>
        <taxon>Magnoliopsida</taxon>
        <taxon>eudicotyledons</taxon>
        <taxon>Gunneridae</taxon>
        <taxon>Pentapetalae</taxon>
        <taxon>rosids</taxon>
        <taxon>fabids</taxon>
        <taxon>Fabales</taxon>
        <taxon>Fabaceae</taxon>
        <taxon>Papilionoideae</taxon>
        <taxon>50 kb inversion clade</taxon>
        <taxon>dalbergioids sensu lato</taxon>
        <taxon>Dalbergieae</taxon>
        <taxon>Pterocarpus clade</taxon>
        <taxon>Stylosanthes</taxon>
    </lineage>
</organism>
<keyword evidence="3" id="KW-1185">Reference proteome</keyword>
<dbReference type="Proteomes" id="UP001341840">
    <property type="component" value="Unassembled WGS sequence"/>
</dbReference>
<evidence type="ECO:0000313" key="3">
    <source>
        <dbReference type="Proteomes" id="UP001341840"/>
    </source>
</evidence>
<comment type="caution">
    <text evidence="2">The sequence shown here is derived from an EMBL/GenBank/DDBJ whole genome shotgun (WGS) entry which is preliminary data.</text>
</comment>
<dbReference type="EMBL" id="JASCZI010244046">
    <property type="protein sequence ID" value="MED6213849.1"/>
    <property type="molecule type" value="Genomic_DNA"/>
</dbReference>